<accession>A0A3G7TPZ7</accession>
<evidence type="ECO:0000256" key="1">
    <source>
        <dbReference type="SAM" id="MobiDB-lite"/>
    </source>
</evidence>
<proteinExistence type="predicted"/>
<organism evidence="2 3">
    <name type="scientific">Pseudomonas chlororaphis</name>
    <dbReference type="NCBI Taxonomy" id="587753"/>
    <lineage>
        <taxon>Bacteria</taxon>
        <taxon>Pseudomonadati</taxon>
        <taxon>Pseudomonadota</taxon>
        <taxon>Gammaproteobacteria</taxon>
        <taxon>Pseudomonadales</taxon>
        <taxon>Pseudomonadaceae</taxon>
        <taxon>Pseudomonas</taxon>
    </lineage>
</organism>
<dbReference type="AlphaFoldDB" id="A0A3G7TPZ7"/>
<dbReference type="EMBL" id="CP027753">
    <property type="protein sequence ID" value="AZE48482.1"/>
    <property type="molecule type" value="Genomic_DNA"/>
</dbReference>
<gene>
    <name evidence="2" type="ORF">C4K04_2810</name>
</gene>
<dbReference type="Proteomes" id="UP000268048">
    <property type="component" value="Chromosome"/>
</dbReference>
<evidence type="ECO:0000313" key="3">
    <source>
        <dbReference type="Proteomes" id="UP000268048"/>
    </source>
</evidence>
<feature type="compositionally biased region" description="Basic and acidic residues" evidence="1">
    <location>
        <begin position="1"/>
        <end position="10"/>
    </location>
</feature>
<name>A0A3G7TPZ7_9PSED</name>
<protein>
    <submittedName>
        <fullName evidence="2">Uncharacterized protein</fullName>
    </submittedName>
</protein>
<reference evidence="2 3" key="1">
    <citation type="submission" date="2018-03" db="EMBL/GenBank/DDBJ databases">
        <title>Diversity of phytobeneficial traits revealed by whole-genome analysis of worldwide-isolated phenazine-producing Pseudomonas spp.</title>
        <authorList>
            <person name="Biessy A."/>
            <person name="Novinscak A."/>
            <person name="Blom J."/>
            <person name="Leger G."/>
            <person name="Thomashow L.S."/>
            <person name="Cazorla F.M."/>
            <person name="Josic D."/>
            <person name="Filion M."/>
        </authorList>
    </citation>
    <scope>NUCLEOTIDE SEQUENCE [LARGE SCALE GENOMIC DNA]</scope>
    <source>
        <strain evidence="2 3">B25</strain>
    </source>
</reference>
<evidence type="ECO:0000313" key="2">
    <source>
        <dbReference type="EMBL" id="AZE48482.1"/>
    </source>
</evidence>
<feature type="region of interest" description="Disordered" evidence="1">
    <location>
        <begin position="1"/>
        <end position="23"/>
    </location>
</feature>
<sequence>MDFEPGRITRGESGAIGNGDDYATTEIQRRSLMQAHWQ</sequence>